<dbReference type="SMART" id="SM01419">
    <property type="entry name" value="Thiol-ester_cl"/>
    <property type="match status" value="1"/>
</dbReference>
<evidence type="ECO:0000256" key="3">
    <source>
        <dbReference type="ARBA" id="ARBA00023157"/>
    </source>
</evidence>
<dbReference type="Pfam" id="PF07703">
    <property type="entry name" value="A2M_BRD"/>
    <property type="match status" value="1"/>
</dbReference>
<feature type="domain" description="Alpha-macroglobulin receptor-binding" evidence="5">
    <location>
        <begin position="811"/>
        <end position="902"/>
    </location>
</feature>
<keyword evidence="7" id="KW-1185">Reference proteome</keyword>
<dbReference type="Pfam" id="PF07677">
    <property type="entry name" value="A2M_recep"/>
    <property type="match status" value="1"/>
</dbReference>
<dbReference type="OrthoDB" id="9998011at2759"/>
<dbReference type="Gene3D" id="1.50.10.20">
    <property type="match status" value="1"/>
</dbReference>
<dbReference type="Pfam" id="PF07678">
    <property type="entry name" value="TED_complement"/>
    <property type="match status" value="1"/>
</dbReference>
<gene>
    <name evidence="6" type="primary">101894811</name>
    <name evidence="8" type="synonym">LOC101894811</name>
</gene>
<dbReference type="VEuPathDB" id="VectorBase:MDOMA2_011270"/>
<dbReference type="InterPro" id="IPR011625">
    <property type="entry name" value="A2M_N_BRD"/>
</dbReference>
<keyword evidence="1" id="KW-0732">Signal</keyword>
<dbReference type="Proteomes" id="UP001652621">
    <property type="component" value="Unplaced"/>
</dbReference>
<dbReference type="InterPro" id="IPR050473">
    <property type="entry name" value="A2M/Complement_sys"/>
</dbReference>
<dbReference type="SMART" id="SM01361">
    <property type="entry name" value="A2M_recep"/>
    <property type="match status" value="1"/>
</dbReference>
<dbReference type="GO" id="GO:0004866">
    <property type="term" value="F:endopeptidase inhibitor activity"/>
    <property type="evidence" value="ECO:0007669"/>
    <property type="project" value="InterPro"/>
</dbReference>
<dbReference type="Gene3D" id="2.20.130.20">
    <property type="match status" value="1"/>
</dbReference>
<evidence type="ECO:0000256" key="1">
    <source>
        <dbReference type="ARBA" id="ARBA00022729"/>
    </source>
</evidence>
<dbReference type="InterPro" id="IPR019742">
    <property type="entry name" value="MacrogloblnA2_CS"/>
</dbReference>
<dbReference type="AlphaFoldDB" id="A0A1I8MYP9"/>
<dbReference type="STRING" id="7370.A0A1I8MYP9"/>
<evidence type="ECO:0000313" key="8">
    <source>
        <dbReference type="RefSeq" id="XP_005182172.1"/>
    </source>
</evidence>
<dbReference type="Pfam" id="PF00207">
    <property type="entry name" value="A2M"/>
    <property type="match status" value="1"/>
</dbReference>
<dbReference type="Gene3D" id="2.60.40.10">
    <property type="entry name" value="Immunoglobulins"/>
    <property type="match status" value="1"/>
</dbReference>
<dbReference type="Gene3D" id="2.60.40.690">
    <property type="entry name" value="Alpha-macroglobulin, receptor-binding domain"/>
    <property type="match status" value="1"/>
</dbReference>
<dbReference type="GO" id="GO:0005615">
    <property type="term" value="C:extracellular space"/>
    <property type="evidence" value="ECO:0007669"/>
    <property type="project" value="InterPro"/>
</dbReference>
<dbReference type="Gene3D" id="2.60.120.1540">
    <property type="match status" value="1"/>
</dbReference>
<dbReference type="InterPro" id="IPR036595">
    <property type="entry name" value="A-macroglobulin_rcpt-bd_sf"/>
</dbReference>
<name>A0A1I8MYP9_MUSDO</name>
<dbReference type="Gene3D" id="6.20.50.160">
    <property type="match status" value="1"/>
</dbReference>
<organism evidence="6">
    <name type="scientific">Musca domestica</name>
    <name type="common">House fly</name>
    <dbReference type="NCBI Taxonomy" id="7370"/>
    <lineage>
        <taxon>Eukaryota</taxon>
        <taxon>Metazoa</taxon>
        <taxon>Ecdysozoa</taxon>
        <taxon>Arthropoda</taxon>
        <taxon>Hexapoda</taxon>
        <taxon>Insecta</taxon>
        <taxon>Pterygota</taxon>
        <taxon>Neoptera</taxon>
        <taxon>Endopterygota</taxon>
        <taxon>Diptera</taxon>
        <taxon>Brachycera</taxon>
        <taxon>Muscomorpha</taxon>
        <taxon>Muscoidea</taxon>
        <taxon>Muscidae</taxon>
        <taxon>Musca</taxon>
    </lineage>
</organism>
<dbReference type="GeneID" id="101894811"/>
<dbReference type="eggNOG" id="KOG1366">
    <property type="taxonomic scope" value="Eukaryota"/>
</dbReference>
<sequence>MKYIPLPANTKSHIIKIKPAVDMIPRCYVYVHYIINGDLRYCELSLKFPNEFENTVSISAPSIAKPGQEVQLDLRAKPNSYVGLLAVDLSVYLENPDFNIDRERIFRELVYDLTFSGVDVIYPGQISGLITLTNANYLYETSIEKYERPRSKIEYDTFRTERLKIRSKFPETWIFMDFDNVSEMTQLTFNVPDTITTWLITAFSVNDESGFGMMSEPTNLTVFKTFFISTNLPYSIKSGEVVKIPLVIFNYHNKDLDTRITMNSLDGDYDFIDELTMQPMASTTKSQDIIASANGGNTLHFFIKPKKLGVIRINIKATNYLYNDAILQQLLVEPTGTMENHNKDLFINLKKSEQLFRSSIDIDVPENHVADTEFLQLSVSSDILHTTLDNLDSLVQLPTGCAEQNMVNFAPNVLVLDHLRATRKSSENSDLVKRATGHLEVGYQQELSYRHYNGAYSVFGPNAQTEESTWLTAYITRFFIKAQRYAGVENRIIQSGLHFLESKQLPSGEFQYTGYLFHSAHQDRYGFTAFVLMTFLESSKSSRNYKAVIQKGVNYLVDNINNINDTYALSLVSVALQMSKSEQANQVLAKLQQKSHSKKGLKWWQSSNAEHSNDVEITAYALMALLGTNSLDNINIVKWILEQRNKAGGFKTTHDTVVALQALIRFNQKYPSNNDTLLKFNYAALDAQGLEVGNGFLGIDPSNSKIWQKIELPKTTRLLQLKIEGEGNALVQLAYHYYVPLETDVESITLDDDSITATTFAKSSSVIHRRETPKQKSFAISPMAKLTSNAVMELEVCFKFKPSKELKHRQTNMVIMEINMPSGFVVSPESMHDLQEEEFVARVEVKDSNTKCLAYFKHLQADDDEKCLSIQADNMHEVLQLEPASIIMYDYYIPENRDTIAYQM</sequence>
<evidence type="ECO:0000259" key="5">
    <source>
        <dbReference type="SMART" id="SM01361"/>
    </source>
</evidence>
<dbReference type="EnsemblMetazoa" id="MDOA009775-RA">
    <property type="protein sequence ID" value="MDOA009775-PA"/>
    <property type="gene ID" value="MDOA009775"/>
</dbReference>
<dbReference type="InterPro" id="IPR013783">
    <property type="entry name" value="Ig-like_fold"/>
</dbReference>
<evidence type="ECO:0000313" key="7">
    <source>
        <dbReference type="Proteomes" id="UP001652621"/>
    </source>
</evidence>
<dbReference type="SMART" id="SM01360">
    <property type="entry name" value="A2M"/>
    <property type="match status" value="1"/>
</dbReference>
<keyword evidence="3" id="KW-1015">Disulfide bond</keyword>
<dbReference type="KEGG" id="mde:101894811"/>
<reference evidence="8" key="2">
    <citation type="submission" date="2025-04" db="UniProtKB">
        <authorList>
            <consortium name="RefSeq"/>
        </authorList>
    </citation>
    <scope>IDENTIFICATION</scope>
    <source>
        <strain evidence="8">Aabys</strain>
    </source>
</reference>
<dbReference type="RefSeq" id="XP_005182172.1">
    <property type="nucleotide sequence ID" value="XM_005182115.3"/>
</dbReference>
<proteinExistence type="predicted"/>
<keyword evidence="2" id="KW-0882">Thioester bond</keyword>
<evidence type="ECO:0000313" key="6">
    <source>
        <dbReference type="EnsemblMetazoa" id="MDOA009775-PA"/>
    </source>
</evidence>
<dbReference type="InterPro" id="IPR008930">
    <property type="entry name" value="Terpenoid_cyclase/PrenylTrfase"/>
</dbReference>
<dbReference type="InterPro" id="IPR009048">
    <property type="entry name" value="A-macroglobulin_rcpt-bd"/>
</dbReference>
<evidence type="ECO:0000256" key="2">
    <source>
        <dbReference type="ARBA" id="ARBA00022966"/>
    </source>
</evidence>
<accession>A0A1I8MYP9</accession>
<feature type="domain" description="Alpha-2-macroglobulin" evidence="4">
    <location>
        <begin position="172"/>
        <end position="262"/>
    </location>
</feature>
<dbReference type="InterPro" id="IPR047565">
    <property type="entry name" value="Alpha-macroglob_thiol-ester_cl"/>
</dbReference>
<protein>
    <submittedName>
        <fullName evidence="8">CD109 antigen</fullName>
    </submittedName>
</protein>
<dbReference type="VEuPathDB" id="VectorBase:MDOA009775"/>
<evidence type="ECO:0000259" key="4">
    <source>
        <dbReference type="SMART" id="SM01360"/>
    </source>
</evidence>
<dbReference type="PROSITE" id="PS00477">
    <property type="entry name" value="ALPHA_2_MACROGLOBULIN"/>
    <property type="match status" value="1"/>
</dbReference>
<dbReference type="PANTHER" id="PTHR11412:SF136">
    <property type="entry name" value="CD109 ANTIGEN"/>
    <property type="match status" value="1"/>
</dbReference>
<dbReference type="SUPFAM" id="SSF48239">
    <property type="entry name" value="Terpenoid cyclases/Protein prenyltransferases"/>
    <property type="match status" value="1"/>
</dbReference>
<dbReference type="InterPro" id="IPR001599">
    <property type="entry name" value="Macroglobln_a2"/>
</dbReference>
<reference evidence="6" key="1">
    <citation type="submission" date="2020-05" db="UniProtKB">
        <authorList>
            <consortium name="EnsemblMetazoa"/>
        </authorList>
    </citation>
    <scope>IDENTIFICATION</scope>
    <source>
        <strain evidence="6">Aabys</strain>
    </source>
</reference>
<dbReference type="PANTHER" id="PTHR11412">
    <property type="entry name" value="MACROGLOBULIN / COMPLEMENT"/>
    <property type="match status" value="1"/>
</dbReference>
<dbReference type="SUPFAM" id="SSF49410">
    <property type="entry name" value="Alpha-macroglobulin receptor domain"/>
    <property type="match status" value="1"/>
</dbReference>
<dbReference type="InterPro" id="IPR011626">
    <property type="entry name" value="Alpha-macroglobulin_TED"/>
</dbReference>